<reference evidence="2 3" key="1">
    <citation type="submission" date="2018-11" db="EMBL/GenBank/DDBJ databases">
        <authorList>
            <consortium name="Pathogen Informatics"/>
        </authorList>
    </citation>
    <scope>NUCLEOTIDE SEQUENCE [LARGE SCALE GENOMIC DNA]</scope>
</reference>
<gene>
    <name evidence="2" type="ORF">HPBE_LOCUS22753</name>
</gene>
<dbReference type="PANTHER" id="PTHR16166">
    <property type="entry name" value="VACUOLAR PROTEIN SORTING-ASSOCIATED PROTEIN VPS13"/>
    <property type="match status" value="1"/>
</dbReference>
<dbReference type="AlphaFoldDB" id="A0A183GJA8"/>
<protein>
    <submittedName>
        <fullName evidence="4">SHR-BD domain-containing protein</fullName>
    </submittedName>
</protein>
<evidence type="ECO:0000313" key="3">
    <source>
        <dbReference type="Proteomes" id="UP000050761"/>
    </source>
</evidence>
<dbReference type="GO" id="GO:0045053">
    <property type="term" value="P:protein retention in Golgi apparatus"/>
    <property type="evidence" value="ECO:0007669"/>
    <property type="project" value="TreeGrafter"/>
</dbReference>
<dbReference type="PANTHER" id="PTHR16166:SF141">
    <property type="entry name" value="INTERMEMBRANE LIPID TRANSFER PROTEIN VPS13D"/>
    <property type="match status" value="1"/>
</dbReference>
<accession>A0A183GJA8</accession>
<dbReference type="EMBL" id="UZAH01034319">
    <property type="protein sequence ID" value="VDP34500.1"/>
    <property type="molecule type" value="Genomic_DNA"/>
</dbReference>
<dbReference type="GO" id="GO:0006623">
    <property type="term" value="P:protein targeting to vacuole"/>
    <property type="evidence" value="ECO:0007669"/>
    <property type="project" value="TreeGrafter"/>
</dbReference>
<keyword evidence="3" id="KW-1185">Reference proteome</keyword>
<accession>A0A3P8CUI4</accession>
<dbReference type="Pfam" id="PF25036">
    <property type="entry name" value="VPS13_VAB"/>
    <property type="match status" value="1"/>
</dbReference>
<dbReference type="GO" id="GO:0007005">
    <property type="term" value="P:mitochondrion organization"/>
    <property type="evidence" value="ECO:0007669"/>
    <property type="project" value="TreeGrafter"/>
</dbReference>
<evidence type="ECO:0000313" key="2">
    <source>
        <dbReference type="EMBL" id="VDP34500.1"/>
    </source>
</evidence>
<dbReference type="Proteomes" id="UP000050761">
    <property type="component" value="Unassembled WGS sequence"/>
</dbReference>
<sequence>MDLWLLDDFQGSSIPLLRMSLLNLSIDRQSEDRLVSNFSISADYFNQRVFGWEPVVEKWSVLRFLVTKKDNTRNMDLIAESRSTLDINITEQLMQQAVQVASRWPLVHASFERDDFRNSCARSRTDHLPYLFKNQTGCDVVFSTAVEDIQMARTSQRKTNARWITVPKDKDHTFEFPPRLLLYSHSEREPPRQLIVRVAGWDEISPVNVDACGTYFRLVKGVKRGFPTARIVIQVTMEKDGKKVVAVRSSIDINNQLPHQLAIFSAEDKRELMLVEPSQSKPVPLPFAHCQFMICPVGCQVQEKADVKWSNVRVAGDVLNRIQRLEKSDKRGHYWVCTSVRREHYPDHESLPGHSIFVVAPLTLQASRLNLLPIDVEIHILDNVFPLAAGKQLLITTVVLIHGRTYWNAF</sequence>
<evidence type="ECO:0000259" key="1">
    <source>
        <dbReference type="Pfam" id="PF25036"/>
    </source>
</evidence>
<organism evidence="3 4">
    <name type="scientific">Heligmosomoides polygyrus</name>
    <name type="common">Parasitic roundworm</name>
    <dbReference type="NCBI Taxonomy" id="6339"/>
    <lineage>
        <taxon>Eukaryota</taxon>
        <taxon>Metazoa</taxon>
        <taxon>Ecdysozoa</taxon>
        <taxon>Nematoda</taxon>
        <taxon>Chromadorea</taxon>
        <taxon>Rhabditida</taxon>
        <taxon>Rhabditina</taxon>
        <taxon>Rhabditomorpha</taxon>
        <taxon>Strongyloidea</taxon>
        <taxon>Heligmosomidae</taxon>
        <taxon>Heligmosomoides</taxon>
    </lineage>
</organism>
<evidence type="ECO:0000313" key="4">
    <source>
        <dbReference type="WBParaSite" id="HPBE_0002275401-mRNA-1"/>
    </source>
</evidence>
<dbReference type="OrthoDB" id="272810at2759"/>
<dbReference type="InterPro" id="IPR026847">
    <property type="entry name" value="VPS13"/>
</dbReference>
<proteinExistence type="predicted"/>
<name>A0A183GJA8_HELPZ</name>
<dbReference type="InterPro" id="IPR009543">
    <property type="entry name" value="VPS13_VAB"/>
</dbReference>
<feature type="domain" description="Vacuolar protein sorting-associated protein 13 VPS13 adaptor binding" evidence="1">
    <location>
        <begin position="197"/>
        <end position="382"/>
    </location>
</feature>
<reference evidence="4" key="2">
    <citation type="submission" date="2019-09" db="UniProtKB">
        <authorList>
            <consortium name="WormBaseParasite"/>
        </authorList>
    </citation>
    <scope>IDENTIFICATION</scope>
</reference>
<dbReference type="WBParaSite" id="HPBE_0002275401-mRNA-1">
    <property type="protein sequence ID" value="HPBE_0002275401-mRNA-1"/>
    <property type="gene ID" value="HPBE_0002275401"/>
</dbReference>